<gene>
    <name evidence="2" type="ORF">METZ01_LOCUS102715</name>
</gene>
<dbReference type="InterPro" id="IPR010262">
    <property type="entry name" value="Arylsulfotransferase_bact"/>
</dbReference>
<dbReference type="GO" id="GO:0004062">
    <property type="term" value="F:aryl sulfotransferase activity"/>
    <property type="evidence" value="ECO:0007669"/>
    <property type="project" value="InterPro"/>
</dbReference>
<feature type="domain" description="Dockerin" evidence="1">
    <location>
        <begin position="203"/>
        <end position="262"/>
    </location>
</feature>
<reference evidence="2" key="1">
    <citation type="submission" date="2018-05" db="EMBL/GenBank/DDBJ databases">
        <authorList>
            <person name="Lanie J.A."/>
            <person name="Ng W.-L."/>
            <person name="Kazmierczak K.M."/>
            <person name="Andrzejewski T.M."/>
            <person name="Davidsen T.M."/>
            <person name="Wayne K.J."/>
            <person name="Tettelin H."/>
            <person name="Glass J.I."/>
            <person name="Rusch D."/>
            <person name="Podicherti R."/>
            <person name="Tsui H.-C.T."/>
            <person name="Winkler M.E."/>
        </authorList>
    </citation>
    <scope>NUCLEOTIDE SEQUENCE</scope>
</reference>
<dbReference type="Pfam" id="PF05935">
    <property type="entry name" value="Arylsulfotrans"/>
    <property type="match status" value="1"/>
</dbReference>
<evidence type="ECO:0000259" key="1">
    <source>
        <dbReference type="PROSITE" id="PS51766"/>
    </source>
</evidence>
<dbReference type="SUPFAM" id="SSF63446">
    <property type="entry name" value="Type I dockerin domain"/>
    <property type="match status" value="1"/>
</dbReference>
<evidence type="ECO:0000313" key="2">
    <source>
        <dbReference type="EMBL" id="SVA49861.1"/>
    </source>
</evidence>
<protein>
    <recommendedName>
        <fullName evidence="1">Dockerin domain-containing protein</fullName>
    </recommendedName>
</protein>
<name>A0A381WC26_9ZZZZ</name>
<dbReference type="Gene3D" id="1.10.1330.10">
    <property type="entry name" value="Dockerin domain"/>
    <property type="match status" value="1"/>
</dbReference>
<proteinExistence type="predicted"/>
<dbReference type="PROSITE" id="PS51766">
    <property type="entry name" value="DOCKERIN"/>
    <property type="match status" value="1"/>
</dbReference>
<dbReference type="AlphaFoldDB" id="A0A381WC26"/>
<organism evidence="2">
    <name type="scientific">marine metagenome</name>
    <dbReference type="NCBI Taxonomy" id="408172"/>
    <lineage>
        <taxon>unclassified sequences</taxon>
        <taxon>metagenomes</taxon>
        <taxon>ecological metagenomes</taxon>
    </lineage>
</organism>
<dbReference type="PANTHER" id="PTHR35340:SF5">
    <property type="entry name" value="ASST-DOMAIN-CONTAINING PROTEIN"/>
    <property type="match status" value="1"/>
</dbReference>
<sequence length="262" mass="28898">HFNAIDYNADLDQIVVSSRHHNEIYIIDHSTTTEESAGHTGGNSGMGGDFLYRWGNPQVYDRGNNADQLLDSQHGVNWIPEGFPGAGNLILYNNNYTNNSSAVFEIVTPLTESGNYTIETGQPYGPDDPVWMHSGGFHSNVQSGAFRLPNGNTLITDADDGRMFEVTNNGDTVWDFVYPGNNVMVARAQKYDPEYINGTIDFPEYTVGDIDFDGSFGLTDLCYIVDMMTDYGYGPTPPADINGDGIVNISDIVSFIQLIMQY</sequence>
<dbReference type="GO" id="GO:0000272">
    <property type="term" value="P:polysaccharide catabolic process"/>
    <property type="evidence" value="ECO:0007669"/>
    <property type="project" value="InterPro"/>
</dbReference>
<feature type="non-terminal residue" evidence="2">
    <location>
        <position position="1"/>
    </location>
</feature>
<dbReference type="InterPro" id="IPR053143">
    <property type="entry name" value="Arylsulfate_ST"/>
</dbReference>
<dbReference type="PROSITE" id="PS00018">
    <property type="entry name" value="EF_HAND_1"/>
    <property type="match status" value="1"/>
</dbReference>
<accession>A0A381WC26</accession>
<dbReference type="EMBL" id="UINC01011283">
    <property type="protein sequence ID" value="SVA49861.1"/>
    <property type="molecule type" value="Genomic_DNA"/>
</dbReference>
<dbReference type="PANTHER" id="PTHR35340">
    <property type="entry name" value="PQQ ENZYME REPEAT PROTEIN-RELATED"/>
    <property type="match status" value="1"/>
</dbReference>
<dbReference type="InterPro" id="IPR018247">
    <property type="entry name" value="EF_Hand_1_Ca_BS"/>
</dbReference>
<dbReference type="InterPro" id="IPR036439">
    <property type="entry name" value="Dockerin_dom_sf"/>
</dbReference>
<dbReference type="InterPro" id="IPR016134">
    <property type="entry name" value="Dockerin_dom"/>
</dbReference>